<dbReference type="RefSeq" id="WP_081364650.1">
    <property type="nucleotide sequence ID" value="NZ_CP114569.1"/>
</dbReference>
<feature type="coiled-coil region" evidence="1">
    <location>
        <begin position="16"/>
        <end position="43"/>
    </location>
</feature>
<dbReference type="EMBL" id="CP114569">
    <property type="protein sequence ID" value="WAZ60669.1"/>
    <property type="molecule type" value="Genomic_DNA"/>
</dbReference>
<protein>
    <recommendedName>
        <fullName evidence="4">Antitoxin PHD</fullName>
    </recommendedName>
</protein>
<sequence length="102" mass="12444">MAVTDESIYFKMLRERRLMRQQIASLERQLREAEERLNCYSTNQSTIPPIPMTAQVQEWMFEYGLPWEVFYCYDHKRWVDELDNSFPYYCDNRCPKCRKQAG</sequence>
<organism evidence="2 3">
    <name type="scientific">Citrobacter freundii</name>
    <dbReference type="NCBI Taxonomy" id="546"/>
    <lineage>
        <taxon>Bacteria</taxon>
        <taxon>Pseudomonadati</taxon>
        <taxon>Pseudomonadota</taxon>
        <taxon>Gammaproteobacteria</taxon>
        <taxon>Enterobacterales</taxon>
        <taxon>Enterobacteriaceae</taxon>
        <taxon>Citrobacter</taxon>
        <taxon>Citrobacter freundii complex</taxon>
    </lineage>
</organism>
<accession>A0ABY7L807</accession>
<evidence type="ECO:0000313" key="3">
    <source>
        <dbReference type="Proteomes" id="UP001164536"/>
    </source>
</evidence>
<evidence type="ECO:0000256" key="1">
    <source>
        <dbReference type="SAM" id="Coils"/>
    </source>
</evidence>
<keyword evidence="2" id="KW-0614">Plasmid</keyword>
<geneLocation type="plasmid" evidence="2 3">
    <name>unnamed5</name>
</geneLocation>
<evidence type="ECO:0000313" key="2">
    <source>
        <dbReference type="EMBL" id="WAZ60669.1"/>
    </source>
</evidence>
<dbReference type="Proteomes" id="UP001164536">
    <property type="component" value="Plasmid unnamed5"/>
</dbReference>
<keyword evidence="1" id="KW-0175">Coiled coil</keyword>
<proteinExistence type="predicted"/>
<gene>
    <name evidence="2" type="ORF">O4000_29075</name>
</gene>
<reference evidence="2" key="1">
    <citation type="submission" date="2022-12" db="EMBL/GenBank/DDBJ databases">
        <title>2953647.</title>
        <authorList>
            <person name="Hergert J."/>
            <person name="Casey R."/>
            <person name="Wagner J."/>
            <person name="Young E.L."/>
            <person name="Oakeson K.F."/>
        </authorList>
    </citation>
    <scope>NUCLEOTIDE SEQUENCE</scope>
    <source>
        <strain evidence="2">2953647</strain>
        <plasmid evidence="2">unnamed5</plasmid>
    </source>
</reference>
<keyword evidence="3" id="KW-1185">Reference proteome</keyword>
<name>A0ABY7L807_CITFR</name>
<evidence type="ECO:0008006" key="4">
    <source>
        <dbReference type="Google" id="ProtNLM"/>
    </source>
</evidence>